<dbReference type="InterPro" id="IPR017946">
    <property type="entry name" value="PLC-like_Pdiesterase_TIM-brl"/>
</dbReference>
<dbReference type="PROSITE" id="PS51704">
    <property type="entry name" value="GP_PDE"/>
    <property type="match status" value="1"/>
</dbReference>
<dbReference type="PANTHER" id="PTHR46211:SF14">
    <property type="entry name" value="GLYCEROPHOSPHODIESTER PHOSPHODIESTERASE"/>
    <property type="match status" value="1"/>
</dbReference>
<dbReference type="AlphaFoldDB" id="A0A5C7FQ08"/>
<dbReference type="PANTHER" id="PTHR46211">
    <property type="entry name" value="GLYCEROPHOSPHORYL DIESTER PHOSPHODIESTERASE"/>
    <property type="match status" value="1"/>
</dbReference>
<dbReference type="Gene3D" id="3.20.20.190">
    <property type="entry name" value="Phosphatidylinositol (PI) phosphodiesterase"/>
    <property type="match status" value="1"/>
</dbReference>
<keyword evidence="3" id="KW-1185">Reference proteome</keyword>
<dbReference type="OrthoDB" id="384721at2"/>
<dbReference type="Pfam" id="PF03009">
    <property type="entry name" value="GDPD"/>
    <property type="match status" value="1"/>
</dbReference>
<dbReference type="SUPFAM" id="SSF51695">
    <property type="entry name" value="PLC-like phosphodiesterases"/>
    <property type="match status" value="1"/>
</dbReference>
<name>A0A5C7FQ08_9BACT</name>
<evidence type="ECO:0000313" key="2">
    <source>
        <dbReference type="EMBL" id="TXF88553.1"/>
    </source>
</evidence>
<proteinExistence type="predicted"/>
<dbReference type="EMBL" id="VOXD01000021">
    <property type="protein sequence ID" value="TXF88553.1"/>
    <property type="molecule type" value="Genomic_DNA"/>
</dbReference>
<dbReference type="InterPro" id="IPR030395">
    <property type="entry name" value="GP_PDE_dom"/>
</dbReference>
<organism evidence="2 3">
    <name type="scientific">Neolewinella aurantiaca</name>
    <dbReference type="NCBI Taxonomy" id="2602767"/>
    <lineage>
        <taxon>Bacteria</taxon>
        <taxon>Pseudomonadati</taxon>
        <taxon>Bacteroidota</taxon>
        <taxon>Saprospiria</taxon>
        <taxon>Saprospirales</taxon>
        <taxon>Lewinellaceae</taxon>
        <taxon>Neolewinella</taxon>
    </lineage>
</organism>
<dbReference type="RefSeq" id="WP_147931353.1">
    <property type="nucleotide sequence ID" value="NZ_VOXD01000021.1"/>
</dbReference>
<dbReference type="GO" id="GO:0008081">
    <property type="term" value="F:phosphoric diester hydrolase activity"/>
    <property type="evidence" value="ECO:0007669"/>
    <property type="project" value="InterPro"/>
</dbReference>
<comment type="caution">
    <text evidence="2">The sequence shown here is derived from an EMBL/GenBank/DDBJ whole genome shotgun (WGS) entry which is preliminary data.</text>
</comment>
<dbReference type="GO" id="GO:0006629">
    <property type="term" value="P:lipid metabolic process"/>
    <property type="evidence" value="ECO:0007669"/>
    <property type="project" value="InterPro"/>
</dbReference>
<feature type="domain" description="GP-PDE" evidence="1">
    <location>
        <begin position="39"/>
        <end position="309"/>
    </location>
</feature>
<protein>
    <submittedName>
        <fullName evidence="2">Glycerophosphodiester phosphodiesterase</fullName>
    </submittedName>
</protein>
<dbReference type="Proteomes" id="UP000321907">
    <property type="component" value="Unassembled WGS sequence"/>
</dbReference>
<sequence>MKPQFLLSLLFLTALCTCGRAPENKTNRAENETIMTKEIDWQGHRGCRGLLPENTIPAFLRALDYPTVKTLELDVVISADDRVIVSHEPWLSPEICQTKDGQRLTEGDDNRISLRSLTAAEIATYDCGKLPHPRFPEQDNRPAVKPTLLQVFEAVDRYCVQHGRPSPRYNIELKYEEDLEPEFVPDRNTFVDLVLTDLDAWGKPELVTLQCFDPPVLAVIRQQRPEIQLAYLDEFPGDLKSKMDSIGFVPPIYSPYEIHTDAGLIAEASALGMRVVPWTVNTTERMNELLELGVDGIITDYPDRIPEGFE</sequence>
<evidence type="ECO:0000259" key="1">
    <source>
        <dbReference type="PROSITE" id="PS51704"/>
    </source>
</evidence>
<evidence type="ECO:0000313" key="3">
    <source>
        <dbReference type="Proteomes" id="UP000321907"/>
    </source>
</evidence>
<reference evidence="2 3" key="1">
    <citation type="submission" date="2019-08" db="EMBL/GenBank/DDBJ databases">
        <title>Lewinella sp. strain SSH13 Genome sequencing and assembly.</title>
        <authorList>
            <person name="Kim I."/>
        </authorList>
    </citation>
    <scope>NUCLEOTIDE SEQUENCE [LARGE SCALE GENOMIC DNA]</scope>
    <source>
        <strain evidence="2 3">SSH13</strain>
    </source>
</reference>
<accession>A0A5C7FQ08</accession>
<gene>
    <name evidence="2" type="ORF">FUA23_13885</name>
</gene>